<reference evidence="4" key="1">
    <citation type="journal article" date="2020" name="Genome Biol.">
        <title>Gamete binning: chromosome-level and haplotype-resolved genome assembly enabled by high-throughput single-cell sequencing of gamete genomes.</title>
        <authorList>
            <person name="Campoy J.A."/>
            <person name="Sun H."/>
            <person name="Goel M."/>
            <person name="Jiao W.-B."/>
            <person name="Folz-Donahue K."/>
            <person name="Wang N."/>
            <person name="Rubio M."/>
            <person name="Liu C."/>
            <person name="Kukat C."/>
            <person name="Ruiz D."/>
            <person name="Huettel B."/>
            <person name="Schneeberger K."/>
        </authorList>
    </citation>
    <scope>NUCLEOTIDE SEQUENCE [LARGE SCALE GENOMIC DNA]</scope>
    <source>
        <strain evidence="4">cv. Rojo Pasion</strain>
    </source>
</reference>
<keyword evidence="4" id="KW-1185">Reference proteome</keyword>
<dbReference type="EMBL" id="CAEKKB010000001">
    <property type="protein sequence ID" value="CAB4295370.1"/>
    <property type="molecule type" value="Genomic_DNA"/>
</dbReference>
<name>A0A6J5TP29_PRUAR</name>
<reference evidence="1 3" key="2">
    <citation type="submission" date="2020-05" db="EMBL/GenBank/DDBJ databases">
        <authorList>
            <person name="Campoy J."/>
            <person name="Schneeberger K."/>
            <person name="Spophaly S."/>
        </authorList>
    </citation>
    <scope>NUCLEOTIDE SEQUENCE [LARGE SCALE GENOMIC DNA]</scope>
    <source>
        <strain evidence="1">PruArmRojPasFocal</strain>
    </source>
</reference>
<evidence type="ECO:0000313" key="4">
    <source>
        <dbReference type="Proteomes" id="UP000507245"/>
    </source>
</evidence>
<evidence type="ECO:0000313" key="2">
    <source>
        <dbReference type="EMBL" id="CAB4295370.1"/>
    </source>
</evidence>
<dbReference type="EMBL" id="CAEKDK010000001">
    <property type="protein sequence ID" value="CAB4264775.1"/>
    <property type="molecule type" value="Genomic_DNA"/>
</dbReference>
<organism evidence="1 3">
    <name type="scientific">Prunus armeniaca</name>
    <name type="common">Apricot</name>
    <name type="synonym">Armeniaca vulgaris</name>
    <dbReference type="NCBI Taxonomy" id="36596"/>
    <lineage>
        <taxon>Eukaryota</taxon>
        <taxon>Viridiplantae</taxon>
        <taxon>Streptophyta</taxon>
        <taxon>Embryophyta</taxon>
        <taxon>Tracheophyta</taxon>
        <taxon>Spermatophyta</taxon>
        <taxon>Magnoliopsida</taxon>
        <taxon>eudicotyledons</taxon>
        <taxon>Gunneridae</taxon>
        <taxon>Pentapetalae</taxon>
        <taxon>rosids</taxon>
        <taxon>fabids</taxon>
        <taxon>Rosales</taxon>
        <taxon>Rosaceae</taxon>
        <taxon>Amygdaloideae</taxon>
        <taxon>Amygdaleae</taxon>
        <taxon>Prunus</taxon>
    </lineage>
</organism>
<sequence>MAVAANFRHPNPIIVISSATHSNHDVKKWRTLYSLVSGLKPKLYPAIAFLLDSGTTLKILPPQIYLDGRQPAN</sequence>
<dbReference type="AlphaFoldDB" id="A0A6J5TP29"/>
<evidence type="ECO:0000313" key="3">
    <source>
        <dbReference type="Proteomes" id="UP000507222"/>
    </source>
</evidence>
<protein>
    <submittedName>
        <fullName evidence="1">Uncharacterized protein</fullName>
    </submittedName>
</protein>
<gene>
    <name evidence="1" type="ORF">CURHAP_LOCUS6705</name>
    <name evidence="2" type="ORF">ORAREDHAP_LOCUS6715</name>
</gene>
<evidence type="ECO:0000313" key="1">
    <source>
        <dbReference type="EMBL" id="CAB4264775.1"/>
    </source>
</evidence>
<proteinExistence type="predicted"/>
<accession>A0A6J5TP29</accession>
<dbReference type="Proteomes" id="UP000507222">
    <property type="component" value="Unassembled WGS sequence"/>
</dbReference>
<dbReference type="Proteomes" id="UP000507245">
    <property type="component" value="Unassembled WGS sequence"/>
</dbReference>